<name>A0A5C4W541_9ACTN</name>
<comment type="caution">
    <text evidence="1">The sequence shown here is derived from an EMBL/GenBank/DDBJ whole genome shotgun (WGS) entry which is preliminary data.</text>
</comment>
<accession>A0A5C4W541</accession>
<protein>
    <submittedName>
        <fullName evidence="1">SAM-dependent methyltransferase</fullName>
    </submittedName>
</protein>
<dbReference type="Proteomes" id="UP000312512">
    <property type="component" value="Unassembled WGS sequence"/>
</dbReference>
<dbReference type="PIRSF" id="PIRSF017393">
    <property type="entry name" value="MTase_SAV2177"/>
    <property type="match status" value="1"/>
</dbReference>
<dbReference type="RefSeq" id="WP_139633826.1">
    <property type="nucleotide sequence ID" value="NZ_VDLX02000011.1"/>
</dbReference>
<dbReference type="InterPro" id="IPR029063">
    <property type="entry name" value="SAM-dependent_MTases_sf"/>
</dbReference>
<sequence length="278" mass="30713">MAEDADWTKRRLDYQPPHIDTSKAHSARVYDYILGGKDNYPPDRQAAEELLKAVPSAQVSVRQNRMFMHRLTRYLAAEQGIDQFFDIGTGIPTSPNLHEIAQQITPSTRVVYLDDDPIVLAHAHARLSSSPEGHVAYIHADMREAEAVLATPDLTATLDLNRPVALFILSTLHLIPTQDEARDLLRRYMAALAPGSFLALSLSTNDHTPTTGDQAQSVLKAHGIPVLARTQAEVTELFEDLELIEPGVVLVNQWRPDTDTPEVQASEVGLYGGVARKP</sequence>
<organism evidence="1 2">
    <name type="scientific">Nonomuraea phyllanthi</name>
    <dbReference type="NCBI Taxonomy" id="2219224"/>
    <lineage>
        <taxon>Bacteria</taxon>
        <taxon>Bacillati</taxon>
        <taxon>Actinomycetota</taxon>
        <taxon>Actinomycetes</taxon>
        <taxon>Streptosporangiales</taxon>
        <taxon>Streptosporangiaceae</taxon>
        <taxon>Nonomuraea</taxon>
    </lineage>
</organism>
<dbReference type="GO" id="GO:0008168">
    <property type="term" value="F:methyltransferase activity"/>
    <property type="evidence" value="ECO:0007669"/>
    <property type="project" value="UniProtKB-KW"/>
</dbReference>
<gene>
    <name evidence="1" type="ORF">FH608_029245</name>
</gene>
<keyword evidence="2" id="KW-1185">Reference proteome</keyword>
<dbReference type="Pfam" id="PF04672">
    <property type="entry name" value="Methyltransf_19"/>
    <property type="match status" value="1"/>
</dbReference>
<dbReference type="OrthoDB" id="3216820at2"/>
<evidence type="ECO:0000313" key="2">
    <source>
        <dbReference type="Proteomes" id="UP000312512"/>
    </source>
</evidence>
<evidence type="ECO:0000313" key="1">
    <source>
        <dbReference type="EMBL" id="KAB8192018.1"/>
    </source>
</evidence>
<proteinExistence type="predicted"/>
<dbReference type="SUPFAM" id="SSF53335">
    <property type="entry name" value="S-adenosyl-L-methionine-dependent methyltransferases"/>
    <property type="match status" value="1"/>
</dbReference>
<dbReference type="InterPro" id="IPR006764">
    <property type="entry name" value="SAM_dep_MeTrfase_SAV2177_type"/>
</dbReference>
<dbReference type="AlphaFoldDB" id="A0A5C4W541"/>
<dbReference type="EMBL" id="VDLX02000011">
    <property type="protein sequence ID" value="KAB8192018.1"/>
    <property type="molecule type" value="Genomic_DNA"/>
</dbReference>
<reference evidence="1 2" key="1">
    <citation type="submission" date="2019-10" db="EMBL/GenBank/DDBJ databases">
        <title>Nonomuraea sp. nov., isolated from Phyllanthus amarus.</title>
        <authorList>
            <person name="Klykleung N."/>
            <person name="Tanasupawat S."/>
        </authorList>
    </citation>
    <scope>NUCLEOTIDE SEQUENCE [LARGE SCALE GENOMIC DNA]</scope>
    <source>
        <strain evidence="1 2">PA1-10</strain>
    </source>
</reference>
<dbReference type="Gene3D" id="3.40.50.150">
    <property type="entry name" value="Vaccinia Virus protein VP39"/>
    <property type="match status" value="1"/>
</dbReference>
<keyword evidence="1" id="KW-0808">Transferase</keyword>
<dbReference type="GO" id="GO:0032259">
    <property type="term" value="P:methylation"/>
    <property type="evidence" value="ECO:0007669"/>
    <property type="project" value="UniProtKB-KW"/>
</dbReference>
<keyword evidence="1" id="KW-0489">Methyltransferase</keyword>